<keyword evidence="15" id="KW-1185">Reference proteome</keyword>
<evidence type="ECO:0000256" key="9">
    <source>
        <dbReference type="ARBA" id="ARBA00023004"/>
    </source>
</evidence>
<evidence type="ECO:0000256" key="2">
    <source>
        <dbReference type="ARBA" id="ARBA00004141"/>
    </source>
</evidence>
<proteinExistence type="predicted"/>
<dbReference type="GO" id="GO:0016020">
    <property type="term" value="C:membrane"/>
    <property type="evidence" value="ECO:0007669"/>
    <property type="project" value="UniProtKB-SubCell"/>
</dbReference>
<feature type="signal peptide" evidence="12">
    <location>
        <begin position="1"/>
        <end position="25"/>
    </location>
</feature>
<protein>
    <recommendedName>
        <fullName evidence="13">Cytochrome b561 domain-containing protein</fullName>
    </recommendedName>
</protein>
<feature type="transmembrane region" description="Helical" evidence="11">
    <location>
        <begin position="197"/>
        <end position="216"/>
    </location>
</feature>
<feature type="transmembrane region" description="Helical" evidence="11">
    <location>
        <begin position="162"/>
        <end position="185"/>
    </location>
</feature>
<keyword evidence="12" id="KW-0732">Signal</keyword>
<keyword evidence="8 11" id="KW-1133">Transmembrane helix</keyword>
<evidence type="ECO:0000256" key="6">
    <source>
        <dbReference type="ARBA" id="ARBA00022723"/>
    </source>
</evidence>
<keyword evidence="10 11" id="KW-0472">Membrane</keyword>
<dbReference type="EMBL" id="CM031818">
    <property type="protein sequence ID" value="KAG6639339.1"/>
    <property type="molecule type" value="Genomic_DNA"/>
</dbReference>
<dbReference type="Pfam" id="PF03188">
    <property type="entry name" value="Cytochrom_B561"/>
    <property type="match status" value="1"/>
</dbReference>
<feature type="transmembrane region" description="Helical" evidence="11">
    <location>
        <begin position="131"/>
        <end position="150"/>
    </location>
</feature>
<evidence type="ECO:0000256" key="4">
    <source>
        <dbReference type="ARBA" id="ARBA00022617"/>
    </source>
</evidence>
<keyword evidence="3" id="KW-0813">Transport</keyword>
<keyword evidence="9" id="KW-0408">Iron</keyword>
<dbReference type="GO" id="GO:0140575">
    <property type="term" value="F:transmembrane monodehydroascorbate reductase activity"/>
    <property type="evidence" value="ECO:0007669"/>
    <property type="project" value="InterPro"/>
</dbReference>
<keyword evidence="4" id="KW-0349">Heme</keyword>
<dbReference type="GO" id="GO:0046872">
    <property type="term" value="F:metal ion binding"/>
    <property type="evidence" value="ECO:0007669"/>
    <property type="project" value="UniProtKB-KW"/>
</dbReference>
<feature type="transmembrane region" description="Helical" evidence="11">
    <location>
        <begin position="62"/>
        <end position="83"/>
    </location>
</feature>
<evidence type="ECO:0000259" key="13">
    <source>
        <dbReference type="PROSITE" id="PS50939"/>
    </source>
</evidence>
<dbReference type="PANTHER" id="PTHR15422">
    <property type="entry name" value="OS05G0565100 PROTEIN"/>
    <property type="match status" value="1"/>
</dbReference>
<feature type="chain" id="PRO_5035824780" description="Cytochrome b561 domain-containing protein" evidence="12">
    <location>
        <begin position="26"/>
        <end position="268"/>
    </location>
</feature>
<dbReference type="GO" id="GO:0020037">
    <property type="term" value="F:heme binding"/>
    <property type="evidence" value="ECO:0007669"/>
    <property type="project" value="TreeGrafter"/>
</dbReference>
<evidence type="ECO:0000256" key="11">
    <source>
        <dbReference type="SAM" id="Phobius"/>
    </source>
</evidence>
<name>A0A8T1P623_CARIL</name>
<reference evidence="14" key="1">
    <citation type="submission" date="2020-12" db="EMBL/GenBank/DDBJ databases">
        <title>WGS assembly of Carya illinoinensis cv. Pawnee.</title>
        <authorList>
            <person name="Platts A."/>
            <person name="Shu S."/>
            <person name="Wright S."/>
            <person name="Barry K."/>
            <person name="Edger P."/>
            <person name="Pires J.C."/>
            <person name="Schmutz J."/>
        </authorList>
    </citation>
    <scope>NUCLEOTIDE SEQUENCE</scope>
    <source>
        <tissue evidence="14">Leaf</tissue>
    </source>
</reference>
<feature type="domain" description="Cytochrome b561" evidence="13">
    <location>
        <begin position="16"/>
        <end position="224"/>
    </location>
</feature>
<dbReference type="CDD" id="cd08760">
    <property type="entry name" value="Cyt_b561_FRRS1_like"/>
    <property type="match status" value="1"/>
</dbReference>
<keyword evidence="7" id="KW-0249">Electron transport</keyword>
<evidence type="ECO:0000256" key="3">
    <source>
        <dbReference type="ARBA" id="ARBA00022448"/>
    </source>
</evidence>
<dbReference type="PANTHER" id="PTHR15422:SF44">
    <property type="entry name" value="CYTOCHROME B561 DOMAIN-CONTAINING PROTEIN"/>
    <property type="match status" value="1"/>
</dbReference>
<comment type="caution">
    <text evidence="14">The sequence shown here is derived from an EMBL/GenBank/DDBJ whole genome shotgun (WGS) entry which is preliminary data.</text>
</comment>
<dbReference type="AlphaFoldDB" id="A0A8T1P623"/>
<evidence type="ECO:0000256" key="10">
    <source>
        <dbReference type="ARBA" id="ARBA00023136"/>
    </source>
</evidence>
<evidence type="ECO:0000256" key="1">
    <source>
        <dbReference type="ARBA" id="ARBA00001970"/>
    </source>
</evidence>
<evidence type="ECO:0000313" key="15">
    <source>
        <dbReference type="Proteomes" id="UP000811609"/>
    </source>
</evidence>
<dbReference type="InterPro" id="IPR006593">
    <property type="entry name" value="Cyt_b561/ferric_Rdtase_TM"/>
</dbReference>
<evidence type="ECO:0000256" key="8">
    <source>
        <dbReference type="ARBA" id="ARBA00022989"/>
    </source>
</evidence>
<sequence length="268" mass="31021">MQNFHRLAPFSIPACYVILLPLVSCSFHEEGNHDQYGSHKSIRHYFHKPSPQMSSDVTIHGVLLWFSLGFLMPVAILAIRMSSREEPRSNTRLKILFYLHVILQILSALLATAGAVMSFKKFENSFSNSHQRLGLALYCAIWVQAFIGIFRPKREKKERRLWYFVHWMLGTIISLCGIINIYTGLKAYNKKTRRSTAIWTVLFTAEVSFIAFFYLFQDKWEYMQKQGEILGNDPITLSNQQIPEGPNQKELLPEPCGKRNALKNLMMK</sequence>
<comment type="cofactor">
    <cofactor evidence="1">
        <name>heme b</name>
        <dbReference type="ChEBI" id="CHEBI:60344"/>
    </cofactor>
</comment>
<feature type="transmembrane region" description="Helical" evidence="11">
    <location>
        <begin position="95"/>
        <end position="119"/>
    </location>
</feature>
<evidence type="ECO:0000256" key="12">
    <source>
        <dbReference type="SAM" id="SignalP"/>
    </source>
</evidence>
<evidence type="ECO:0000256" key="7">
    <source>
        <dbReference type="ARBA" id="ARBA00022982"/>
    </source>
</evidence>
<evidence type="ECO:0000313" key="14">
    <source>
        <dbReference type="EMBL" id="KAG6639339.1"/>
    </source>
</evidence>
<dbReference type="SMART" id="SM00665">
    <property type="entry name" value="B561"/>
    <property type="match status" value="1"/>
</dbReference>
<dbReference type="Proteomes" id="UP000811609">
    <property type="component" value="Chromosome 10"/>
</dbReference>
<comment type="subcellular location">
    <subcellularLocation>
        <location evidence="2">Membrane</location>
        <topology evidence="2">Multi-pass membrane protein</topology>
    </subcellularLocation>
</comment>
<dbReference type="InterPro" id="IPR045150">
    <property type="entry name" value="CYB561D1/2"/>
</dbReference>
<organism evidence="14 15">
    <name type="scientific">Carya illinoinensis</name>
    <name type="common">Pecan</name>
    <dbReference type="NCBI Taxonomy" id="32201"/>
    <lineage>
        <taxon>Eukaryota</taxon>
        <taxon>Viridiplantae</taxon>
        <taxon>Streptophyta</taxon>
        <taxon>Embryophyta</taxon>
        <taxon>Tracheophyta</taxon>
        <taxon>Spermatophyta</taxon>
        <taxon>Magnoliopsida</taxon>
        <taxon>eudicotyledons</taxon>
        <taxon>Gunneridae</taxon>
        <taxon>Pentapetalae</taxon>
        <taxon>rosids</taxon>
        <taxon>fabids</taxon>
        <taxon>Fagales</taxon>
        <taxon>Juglandaceae</taxon>
        <taxon>Carya</taxon>
    </lineage>
</organism>
<evidence type="ECO:0000256" key="5">
    <source>
        <dbReference type="ARBA" id="ARBA00022692"/>
    </source>
</evidence>
<keyword evidence="6" id="KW-0479">Metal-binding</keyword>
<dbReference type="PROSITE" id="PS50939">
    <property type="entry name" value="CYTOCHROME_B561"/>
    <property type="match status" value="1"/>
</dbReference>
<gene>
    <name evidence="14" type="ORF">CIPAW_10G092800</name>
</gene>
<accession>A0A8T1P623</accession>
<keyword evidence="5 11" id="KW-0812">Transmembrane</keyword>